<sequence>MRKKIDFLSNKGWLILISFFLALLLFLTATVNTTNKVGTQISGATETYTHTLTNVPIDLKYDNDKYFVSGYSYEAKVYLSSVNRVKLDSEINSDTRQFKVVADLSNVKTGTQTVKLKITNLPSDVTATVEPKAISVTIGKKKTKTFDVVTNVPSSQVAEGYEVTNVETSLKTAKVTSDESIISRIDHVEASLPEDEVLTGDYSGKVNLQAVAKDGTVLAGIISPSKAKLSVSVTKLTKQVPIKLNLTGTMSDSLSKIDYKLSQDTVTISGSKEALDATSEITANLDISHITKDTSKTITLSADKVTITPALVTVQLTTTKK</sequence>
<dbReference type="Proteomes" id="UP000254924">
    <property type="component" value="Unassembled WGS sequence"/>
</dbReference>
<gene>
    <name evidence="2" type="ORF">NCTC12224_01372</name>
</gene>
<dbReference type="EMBL" id="UHFN01000007">
    <property type="protein sequence ID" value="SUN61206.1"/>
    <property type="molecule type" value="Genomic_DNA"/>
</dbReference>
<protein>
    <submittedName>
        <fullName evidence="2">YbbR-like signal peptide containing protein</fullName>
    </submittedName>
</protein>
<dbReference type="PANTHER" id="PTHR37804:SF1">
    <property type="entry name" value="CDAA REGULATORY PROTEIN CDAR"/>
    <property type="match status" value="1"/>
</dbReference>
<dbReference type="InterPro" id="IPR053154">
    <property type="entry name" value="c-di-AMP_regulator"/>
</dbReference>
<name>A0A380KAP0_9STRE</name>
<organism evidence="2 3">
    <name type="scientific">Streptococcus hyointestinalis</name>
    <dbReference type="NCBI Taxonomy" id="1337"/>
    <lineage>
        <taxon>Bacteria</taxon>
        <taxon>Bacillati</taxon>
        <taxon>Bacillota</taxon>
        <taxon>Bacilli</taxon>
        <taxon>Lactobacillales</taxon>
        <taxon>Streptococcaceae</taxon>
        <taxon>Streptococcus</taxon>
    </lineage>
</organism>
<dbReference type="Gene3D" id="2.170.120.40">
    <property type="entry name" value="YbbR-like domain"/>
    <property type="match status" value="2"/>
</dbReference>
<dbReference type="GeneID" id="78356693"/>
<dbReference type="Pfam" id="PF07949">
    <property type="entry name" value="YbbR"/>
    <property type="match status" value="3"/>
</dbReference>
<reference evidence="2 3" key="1">
    <citation type="submission" date="2018-06" db="EMBL/GenBank/DDBJ databases">
        <authorList>
            <consortium name="Pathogen Informatics"/>
            <person name="Doyle S."/>
        </authorList>
    </citation>
    <scope>NUCLEOTIDE SEQUENCE [LARGE SCALE GENOMIC DNA]</scope>
    <source>
        <strain evidence="2 3">NCTC12224</strain>
    </source>
</reference>
<keyword evidence="1" id="KW-1133">Transmembrane helix</keyword>
<keyword evidence="1" id="KW-0472">Membrane</keyword>
<proteinExistence type="predicted"/>
<dbReference type="RefSeq" id="WP_115269295.1">
    <property type="nucleotide sequence ID" value="NZ_JBNPNB010000038.1"/>
</dbReference>
<dbReference type="Gene3D" id="2.170.120.30">
    <property type="match status" value="1"/>
</dbReference>
<evidence type="ECO:0000313" key="2">
    <source>
        <dbReference type="EMBL" id="SUN61206.1"/>
    </source>
</evidence>
<dbReference type="OrthoDB" id="2960905at2"/>
<feature type="transmembrane region" description="Helical" evidence="1">
    <location>
        <begin position="12"/>
        <end position="31"/>
    </location>
</feature>
<accession>A0A380KAP0</accession>
<evidence type="ECO:0000313" key="3">
    <source>
        <dbReference type="Proteomes" id="UP000254924"/>
    </source>
</evidence>
<dbReference type="AlphaFoldDB" id="A0A380KAP0"/>
<keyword evidence="1" id="KW-0812">Transmembrane</keyword>
<keyword evidence="3" id="KW-1185">Reference proteome</keyword>
<dbReference type="PANTHER" id="PTHR37804">
    <property type="entry name" value="CDAA REGULATORY PROTEIN CDAR"/>
    <property type="match status" value="1"/>
</dbReference>
<evidence type="ECO:0000256" key="1">
    <source>
        <dbReference type="SAM" id="Phobius"/>
    </source>
</evidence>
<dbReference type="InterPro" id="IPR012505">
    <property type="entry name" value="YbbR"/>
</dbReference>